<protein>
    <submittedName>
        <fullName evidence="2">Uncharacterized protein</fullName>
    </submittedName>
</protein>
<sequence>MLIQSEYISITSLKKERLNNLLKLINSPPTNAPKKIIPTNLPTQTKNYHKLLIISKQDRRRPSSGARAISEIPLWKS</sequence>
<accession>V7C4B1</accession>
<feature type="region of interest" description="Disordered" evidence="1">
    <location>
        <begin position="58"/>
        <end position="77"/>
    </location>
</feature>
<dbReference type="Gramene" id="ESW24979">
    <property type="protein sequence ID" value="ESW24979"/>
    <property type="gene ID" value="PHAVU_004G176800g"/>
</dbReference>
<organism evidence="2 3">
    <name type="scientific">Phaseolus vulgaris</name>
    <name type="common">Kidney bean</name>
    <name type="synonym">French bean</name>
    <dbReference type="NCBI Taxonomy" id="3885"/>
    <lineage>
        <taxon>Eukaryota</taxon>
        <taxon>Viridiplantae</taxon>
        <taxon>Streptophyta</taxon>
        <taxon>Embryophyta</taxon>
        <taxon>Tracheophyta</taxon>
        <taxon>Spermatophyta</taxon>
        <taxon>Magnoliopsida</taxon>
        <taxon>eudicotyledons</taxon>
        <taxon>Gunneridae</taxon>
        <taxon>Pentapetalae</taxon>
        <taxon>rosids</taxon>
        <taxon>fabids</taxon>
        <taxon>Fabales</taxon>
        <taxon>Fabaceae</taxon>
        <taxon>Papilionoideae</taxon>
        <taxon>50 kb inversion clade</taxon>
        <taxon>NPAAA clade</taxon>
        <taxon>indigoferoid/millettioid clade</taxon>
        <taxon>Phaseoleae</taxon>
        <taxon>Phaseolus</taxon>
    </lineage>
</organism>
<keyword evidence="3" id="KW-1185">Reference proteome</keyword>
<evidence type="ECO:0000313" key="3">
    <source>
        <dbReference type="Proteomes" id="UP000000226"/>
    </source>
</evidence>
<dbReference type="EMBL" id="CM002291">
    <property type="protein sequence ID" value="ESW24979.1"/>
    <property type="molecule type" value="Genomic_DNA"/>
</dbReference>
<evidence type="ECO:0000313" key="2">
    <source>
        <dbReference type="EMBL" id="ESW24979.1"/>
    </source>
</evidence>
<reference evidence="3" key="1">
    <citation type="journal article" date="2014" name="Nat. Genet.">
        <title>A reference genome for common bean and genome-wide analysis of dual domestications.</title>
        <authorList>
            <person name="Schmutz J."/>
            <person name="McClean P.E."/>
            <person name="Mamidi S."/>
            <person name="Wu G.A."/>
            <person name="Cannon S.B."/>
            <person name="Grimwood J."/>
            <person name="Jenkins J."/>
            <person name="Shu S."/>
            <person name="Song Q."/>
            <person name="Chavarro C."/>
            <person name="Torres-Torres M."/>
            <person name="Geffroy V."/>
            <person name="Moghaddam S.M."/>
            <person name="Gao D."/>
            <person name="Abernathy B."/>
            <person name="Barry K."/>
            <person name="Blair M."/>
            <person name="Brick M.A."/>
            <person name="Chovatia M."/>
            <person name="Gepts P."/>
            <person name="Goodstein D.M."/>
            <person name="Gonzales M."/>
            <person name="Hellsten U."/>
            <person name="Hyten D.L."/>
            <person name="Jia G."/>
            <person name="Kelly J.D."/>
            <person name="Kudrna D."/>
            <person name="Lee R."/>
            <person name="Richard M.M."/>
            <person name="Miklas P.N."/>
            <person name="Osorno J.M."/>
            <person name="Rodrigues J."/>
            <person name="Thareau V."/>
            <person name="Urrea C.A."/>
            <person name="Wang M."/>
            <person name="Yu Y."/>
            <person name="Zhang M."/>
            <person name="Wing R.A."/>
            <person name="Cregan P.B."/>
            <person name="Rokhsar D.S."/>
            <person name="Jackson S.A."/>
        </authorList>
    </citation>
    <scope>NUCLEOTIDE SEQUENCE [LARGE SCALE GENOMIC DNA]</scope>
    <source>
        <strain evidence="3">cv. G19833</strain>
    </source>
</reference>
<name>V7C4B1_PHAVU</name>
<dbReference type="Proteomes" id="UP000000226">
    <property type="component" value="Chromosome 4"/>
</dbReference>
<evidence type="ECO:0000256" key="1">
    <source>
        <dbReference type="SAM" id="MobiDB-lite"/>
    </source>
</evidence>
<gene>
    <name evidence="2" type="ORF">PHAVU_004G176800g</name>
</gene>
<proteinExistence type="predicted"/>
<dbReference type="AlphaFoldDB" id="V7C4B1"/>